<dbReference type="InterPro" id="IPR002347">
    <property type="entry name" value="SDR_fam"/>
</dbReference>
<dbReference type="Pfam" id="PF00106">
    <property type="entry name" value="adh_short"/>
    <property type="match status" value="1"/>
</dbReference>
<evidence type="ECO:0000256" key="2">
    <source>
        <dbReference type="ARBA" id="ARBA00023002"/>
    </source>
</evidence>
<dbReference type="InterPro" id="IPR036291">
    <property type="entry name" value="NAD(P)-bd_dom_sf"/>
</dbReference>
<organism evidence="3 4">
    <name type="scientific">Cognatiyoonia sediminum</name>
    <dbReference type="NCBI Taxonomy" id="1508389"/>
    <lineage>
        <taxon>Bacteria</taxon>
        <taxon>Pseudomonadati</taxon>
        <taxon>Pseudomonadota</taxon>
        <taxon>Alphaproteobacteria</taxon>
        <taxon>Rhodobacterales</taxon>
        <taxon>Paracoccaceae</taxon>
        <taxon>Cognatiyoonia</taxon>
    </lineage>
</organism>
<dbReference type="EMBL" id="FQXB01000004">
    <property type="protein sequence ID" value="SHH24646.1"/>
    <property type="molecule type" value="Genomic_DNA"/>
</dbReference>
<dbReference type="PROSITE" id="PS00061">
    <property type="entry name" value="ADH_SHORT"/>
    <property type="match status" value="1"/>
</dbReference>
<dbReference type="STRING" id="1508389.SAMN05444003_2540"/>
<evidence type="ECO:0000313" key="4">
    <source>
        <dbReference type="Proteomes" id="UP000184074"/>
    </source>
</evidence>
<dbReference type="GO" id="GO:0016491">
    <property type="term" value="F:oxidoreductase activity"/>
    <property type="evidence" value="ECO:0007669"/>
    <property type="project" value="UniProtKB-KW"/>
</dbReference>
<dbReference type="SUPFAM" id="SSF51735">
    <property type="entry name" value="NAD(P)-binding Rossmann-fold domains"/>
    <property type="match status" value="1"/>
</dbReference>
<accession>A0A1M5REX5</accession>
<dbReference type="OrthoDB" id="335726at2"/>
<dbReference type="PANTHER" id="PTHR44196:SF1">
    <property type="entry name" value="DEHYDROGENASE_REDUCTASE SDR FAMILY MEMBER 7B"/>
    <property type="match status" value="1"/>
</dbReference>
<dbReference type="PANTHER" id="PTHR44196">
    <property type="entry name" value="DEHYDROGENASE/REDUCTASE SDR FAMILY MEMBER 7B"/>
    <property type="match status" value="1"/>
</dbReference>
<dbReference type="InterPro" id="IPR020904">
    <property type="entry name" value="Sc_DH/Rdtase_CS"/>
</dbReference>
<dbReference type="Proteomes" id="UP000184074">
    <property type="component" value="Unassembled WGS sequence"/>
</dbReference>
<gene>
    <name evidence="3" type="ORF">SAMN05444003_2540</name>
</gene>
<dbReference type="GO" id="GO:0016020">
    <property type="term" value="C:membrane"/>
    <property type="evidence" value="ECO:0007669"/>
    <property type="project" value="TreeGrafter"/>
</dbReference>
<keyword evidence="2" id="KW-0560">Oxidoreductase</keyword>
<reference evidence="3 4" key="1">
    <citation type="submission" date="2016-11" db="EMBL/GenBank/DDBJ databases">
        <authorList>
            <person name="Jaros S."/>
            <person name="Januszkiewicz K."/>
            <person name="Wedrychowicz H."/>
        </authorList>
    </citation>
    <scope>NUCLEOTIDE SEQUENCE [LARGE SCALE GENOMIC DNA]</scope>
    <source>
        <strain evidence="3 4">DSM 28715</strain>
    </source>
</reference>
<proteinExistence type="inferred from homology"/>
<dbReference type="AlphaFoldDB" id="A0A1M5REX5"/>
<keyword evidence="4" id="KW-1185">Reference proteome</keyword>
<dbReference type="Gene3D" id="3.40.50.720">
    <property type="entry name" value="NAD(P)-binding Rossmann-like Domain"/>
    <property type="match status" value="1"/>
</dbReference>
<evidence type="ECO:0000313" key="3">
    <source>
        <dbReference type="EMBL" id="SHH24646.1"/>
    </source>
</evidence>
<evidence type="ECO:0000256" key="1">
    <source>
        <dbReference type="ARBA" id="ARBA00006484"/>
    </source>
</evidence>
<sequence length="245" mass="26922">MRNWAGKRYWLVGASEGLGRELAFSLSRAGAEVIVSARSEDRLKSLVEELPGKASFVTVDVADRAAVEAAAAEVGELDGVVYLAGVYWPMKASEWDNEKADLMGEINFLGASRVVGSVMPQFVAKNAGHIVLTGSLSGFRGLPGAIGYASSKAGMMALGESMQADLRTSPIEVQLVNPGFIKTRLTDKNDFNMPFIMSVEDAAKEMFDHMNTDTFKKSFPMVFSWVFRLSQFMPDWMYYRLFGAK</sequence>
<dbReference type="RefSeq" id="WP_072901647.1">
    <property type="nucleotide sequence ID" value="NZ_FQXB01000004.1"/>
</dbReference>
<name>A0A1M5REX5_9RHOB</name>
<protein>
    <submittedName>
        <fullName evidence="3">NADP-dependent 3-hydroxy acid dehydrogenase YdfG</fullName>
    </submittedName>
</protein>
<dbReference type="PRINTS" id="PR00081">
    <property type="entry name" value="GDHRDH"/>
</dbReference>
<comment type="similarity">
    <text evidence="1">Belongs to the short-chain dehydrogenases/reductases (SDR) family.</text>
</comment>